<evidence type="ECO:0000256" key="1">
    <source>
        <dbReference type="ARBA" id="ARBA00022833"/>
    </source>
</evidence>
<evidence type="ECO:0000256" key="4">
    <source>
        <dbReference type="ARBA" id="ARBA00023163"/>
    </source>
</evidence>
<dbReference type="Pfam" id="PF04082">
    <property type="entry name" value="Fungal_trans"/>
    <property type="match status" value="1"/>
</dbReference>
<gene>
    <name evidence="7" type="ORF">PENSUB_11023</name>
</gene>
<keyword evidence="2" id="KW-0805">Transcription regulation</keyword>
<comment type="caution">
    <text evidence="7">The sequence shown here is derived from an EMBL/GenBank/DDBJ whole genome shotgun (WGS) entry which is preliminary data.</text>
</comment>
<keyword evidence="8" id="KW-1185">Reference proteome</keyword>
<dbReference type="InterPro" id="IPR007219">
    <property type="entry name" value="XnlR_reg_dom"/>
</dbReference>
<evidence type="ECO:0000256" key="3">
    <source>
        <dbReference type="ARBA" id="ARBA00023125"/>
    </source>
</evidence>
<keyword evidence="1" id="KW-0862">Zinc</keyword>
<dbReference type="PANTHER" id="PTHR47663">
    <property type="entry name" value="XYLANOLYTIC TRANSCRIPTIONAL ACTIVATOR XLNR-RELATED"/>
    <property type="match status" value="1"/>
</dbReference>
<evidence type="ECO:0000313" key="7">
    <source>
        <dbReference type="EMBL" id="OKO95511.1"/>
    </source>
</evidence>
<dbReference type="SMART" id="SM00906">
    <property type="entry name" value="Fungal_trans"/>
    <property type="match status" value="1"/>
</dbReference>
<dbReference type="STRING" id="1316194.A0A1Q5T5L1"/>
<dbReference type="AlphaFoldDB" id="A0A1Q5T5L1"/>
<dbReference type="PANTHER" id="PTHR47663:SF1">
    <property type="entry name" value="XYLANOLYTIC TRANSCRIPTIONAL ACTIVATOR XLNR-RELATED"/>
    <property type="match status" value="1"/>
</dbReference>
<dbReference type="EMBL" id="MNBE01000702">
    <property type="protein sequence ID" value="OKO95511.1"/>
    <property type="molecule type" value="Genomic_DNA"/>
</dbReference>
<dbReference type="GO" id="GO:0006351">
    <property type="term" value="P:DNA-templated transcription"/>
    <property type="evidence" value="ECO:0007669"/>
    <property type="project" value="InterPro"/>
</dbReference>
<evidence type="ECO:0000256" key="2">
    <source>
        <dbReference type="ARBA" id="ARBA00023015"/>
    </source>
</evidence>
<evidence type="ECO:0000259" key="6">
    <source>
        <dbReference type="SMART" id="SM00906"/>
    </source>
</evidence>
<keyword evidence="4" id="KW-0804">Transcription</keyword>
<evidence type="ECO:0000313" key="8">
    <source>
        <dbReference type="Proteomes" id="UP000186955"/>
    </source>
</evidence>
<reference evidence="7 8" key="1">
    <citation type="submission" date="2016-10" db="EMBL/GenBank/DDBJ databases">
        <title>Genome sequence of the ascomycete fungus Penicillium subrubescens.</title>
        <authorList>
            <person name="De Vries R.P."/>
            <person name="Peng M."/>
            <person name="Dilokpimol A."/>
            <person name="Hilden K."/>
            <person name="Makela M.R."/>
            <person name="Grigoriev I."/>
            <person name="Riley R."/>
            <person name="Granchi Z."/>
        </authorList>
    </citation>
    <scope>NUCLEOTIDE SEQUENCE [LARGE SCALE GENOMIC DNA]</scope>
    <source>
        <strain evidence="7 8">CBS 132785</strain>
    </source>
</reference>
<feature type="domain" description="Xylanolytic transcriptional activator regulatory" evidence="6">
    <location>
        <begin position="266"/>
        <end position="353"/>
    </location>
</feature>
<sequence length="627" mass="70521">MAETVGVCPDNITFYHSLLSDHPWVLPDSLLHQDLTAQSLLCETNARGSHESAREDSLTGYIELSDGSEGSSTGSDFLHPYTILRPILPYVNHIISPSEASALLDYFFNDHCLSSFDTRSPYNFATIFRKGSILRRKEPRPTSPALLAAIFFVAAQTCDEKVFRNRNGSRAEICDELLEIAIQLLGNAAPKLTSSRLQNSSDSVRVISNLGFLAATDSDTATWRSASKSYHKWNRDHLNGNDDLDHVVACILCAVVLSGSDCKIDCLMWFEKARMMALVLGLNREKDDHLSVKHGATMTEQELIAREERKEERRRTWWLLYAMDRHLSLCYNVPLQLLDTKCQIYHPLEDEKWQYLEHHLSDAQSPQRPFGPPTTISGPGFFEFFLPCMVVLGDIVELHHLRLNPRYASFESQSFEEVVKSALQQLVRSMSCLHANSEALEVAEGSPGLRDKHRYFNRTEVATAYSTFLVNVLAILTYGEWDIITMLNPDFSKRHGARLAQLCHYTGLASQAMELILECDPGLTFMPYLMGIYILQAGFAVLTVAERTDKPASSAICTGLETFIRAHESCIATLDTKYQRNFRKVLRGTISSLKGIAVGDLAEYQAQRQDILSLHRWNVDGNGLLLS</sequence>
<dbReference type="CDD" id="cd12148">
    <property type="entry name" value="fungal_TF_MHR"/>
    <property type="match status" value="1"/>
</dbReference>
<keyword evidence="5" id="KW-0539">Nucleus</keyword>
<dbReference type="GO" id="GO:0003677">
    <property type="term" value="F:DNA binding"/>
    <property type="evidence" value="ECO:0007669"/>
    <property type="project" value="UniProtKB-KW"/>
</dbReference>
<evidence type="ECO:0000256" key="5">
    <source>
        <dbReference type="ARBA" id="ARBA00023242"/>
    </source>
</evidence>
<accession>A0A1Q5T5L1</accession>
<dbReference type="GO" id="GO:0008270">
    <property type="term" value="F:zinc ion binding"/>
    <property type="evidence" value="ECO:0007669"/>
    <property type="project" value="InterPro"/>
</dbReference>
<proteinExistence type="predicted"/>
<name>A0A1Q5T5L1_9EURO</name>
<protein>
    <submittedName>
        <fullName evidence="7">Xylanolytic transcriptional activator xlnR</fullName>
    </submittedName>
</protein>
<dbReference type="Proteomes" id="UP000186955">
    <property type="component" value="Unassembled WGS sequence"/>
</dbReference>
<keyword evidence="3" id="KW-0238">DNA-binding</keyword>
<organism evidence="7 8">
    <name type="scientific">Penicillium subrubescens</name>
    <dbReference type="NCBI Taxonomy" id="1316194"/>
    <lineage>
        <taxon>Eukaryota</taxon>
        <taxon>Fungi</taxon>
        <taxon>Dikarya</taxon>
        <taxon>Ascomycota</taxon>
        <taxon>Pezizomycotina</taxon>
        <taxon>Eurotiomycetes</taxon>
        <taxon>Eurotiomycetidae</taxon>
        <taxon>Eurotiales</taxon>
        <taxon>Aspergillaceae</taxon>
        <taxon>Penicillium</taxon>
    </lineage>
</organism>
<dbReference type="InterPro" id="IPR051439">
    <property type="entry name" value="XlnR/Xlr1"/>
</dbReference>